<name>F2NMF4_MARHT</name>
<keyword evidence="5" id="KW-1185">Reference proteome</keyword>
<dbReference type="Proteomes" id="UP000007030">
    <property type="component" value="Chromosome"/>
</dbReference>
<dbReference type="STRING" id="869210.Marky_1100"/>
<evidence type="ECO:0000313" key="5">
    <source>
        <dbReference type="Proteomes" id="UP000007030"/>
    </source>
</evidence>
<dbReference type="PANTHER" id="PTHR11839">
    <property type="entry name" value="UDP/ADP-SUGAR PYROPHOSPHATASE"/>
    <property type="match status" value="1"/>
</dbReference>
<evidence type="ECO:0000313" key="4">
    <source>
        <dbReference type="EMBL" id="AEB11842.1"/>
    </source>
</evidence>
<protein>
    <submittedName>
        <fullName evidence="4">NUDIX hydrolase</fullName>
    </submittedName>
</protein>
<dbReference type="AlphaFoldDB" id="F2NMF4"/>
<dbReference type="PANTHER" id="PTHR11839:SF18">
    <property type="entry name" value="NUDIX HYDROLASE DOMAIN-CONTAINING PROTEIN"/>
    <property type="match status" value="1"/>
</dbReference>
<accession>F2NMF4</accession>
<dbReference type="Gene3D" id="3.90.79.10">
    <property type="entry name" value="Nucleoside Triphosphate Pyrophosphohydrolase"/>
    <property type="match status" value="1"/>
</dbReference>
<dbReference type="GO" id="GO:0019693">
    <property type="term" value="P:ribose phosphate metabolic process"/>
    <property type="evidence" value="ECO:0007669"/>
    <property type="project" value="TreeGrafter"/>
</dbReference>
<dbReference type="GO" id="GO:0006753">
    <property type="term" value="P:nucleoside phosphate metabolic process"/>
    <property type="evidence" value="ECO:0007669"/>
    <property type="project" value="TreeGrafter"/>
</dbReference>
<proteinExistence type="predicted"/>
<sequence>MGKRRYLYRGRILNLALEDERYEIVEHKDAVAVLAERDGAVLFVRQYRPAVGHATLEIPAGLIEPGEDPQEAARRELAEEAQLTGQLEYLTQFYVSPGFTDERTYLFRATHLTPARGTPDEDEDLVIEWHDPRAVLERVQAGSEHVSASTLVGLMYAVQGAR</sequence>
<gene>
    <name evidence="4" type="ordered locus">Marky_1100</name>
</gene>
<feature type="domain" description="Nudix hydrolase" evidence="3">
    <location>
        <begin position="26"/>
        <end position="152"/>
    </location>
</feature>
<dbReference type="HOGENOM" id="CLU_062658_5_1_0"/>
<keyword evidence="2 4" id="KW-0378">Hydrolase</keyword>
<dbReference type="KEGG" id="mhd:Marky_1100"/>
<dbReference type="PROSITE" id="PS51462">
    <property type="entry name" value="NUDIX"/>
    <property type="match status" value="1"/>
</dbReference>
<organism evidence="4 5">
    <name type="scientific">Marinithermus hydrothermalis (strain DSM 14884 / JCM 11576 / T1)</name>
    <dbReference type="NCBI Taxonomy" id="869210"/>
    <lineage>
        <taxon>Bacteria</taxon>
        <taxon>Thermotogati</taxon>
        <taxon>Deinococcota</taxon>
        <taxon>Deinococci</taxon>
        <taxon>Thermales</taxon>
        <taxon>Thermaceae</taxon>
        <taxon>Marinithermus</taxon>
    </lineage>
</organism>
<dbReference type="OrthoDB" id="9806150at2"/>
<dbReference type="RefSeq" id="WP_013703889.1">
    <property type="nucleotide sequence ID" value="NC_015387.1"/>
</dbReference>
<evidence type="ECO:0000259" key="3">
    <source>
        <dbReference type="PROSITE" id="PS51462"/>
    </source>
</evidence>
<reference evidence="4 5" key="1">
    <citation type="journal article" date="2012" name="Stand. Genomic Sci.">
        <title>Complete genome sequence of the aerobic, heterotroph Marinithermus hydrothermalis type strain (T1(T)) from a deep-sea hydrothermal vent chimney.</title>
        <authorList>
            <person name="Copeland A."/>
            <person name="Gu W."/>
            <person name="Yasawong M."/>
            <person name="Lapidus A."/>
            <person name="Lucas S."/>
            <person name="Deshpande S."/>
            <person name="Pagani I."/>
            <person name="Tapia R."/>
            <person name="Cheng J.F."/>
            <person name="Goodwin L.A."/>
            <person name="Pitluck S."/>
            <person name="Liolios K."/>
            <person name="Ivanova N."/>
            <person name="Mavromatis K."/>
            <person name="Mikhailova N."/>
            <person name="Pati A."/>
            <person name="Chen A."/>
            <person name="Palaniappan K."/>
            <person name="Land M."/>
            <person name="Pan C."/>
            <person name="Brambilla E.M."/>
            <person name="Rohde M."/>
            <person name="Tindall B.J."/>
            <person name="Sikorski J."/>
            <person name="Goker M."/>
            <person name="Detter J.C."/>
            <person name="Bristow J."/>
            <person name="Eisen J.A."/>
            <person name="Markowitz V."/>
            <person name="Hugenholtz P."/>
            <person name="Kyrpides N.C."/>
            <person name="Klenk H.P."/>
            <person name="Woyke T."/>
        </authorList>
    </citation>
    <scope>NUCLEOTIDE SEQUENCE [LARGE SCALE GENOMIC DNA]</scope>
    <source>
        <strain evidence="5">DSM 14884 / JCM 11576 / T1</strain>
    </source>
</reference>
<comment type="cofactor">
    <cofactor evidence="1">
        <name>Mg(2+)</name>
        <dbReference type="ChEBI" id="CHEBI:18420"/>
    </cofactor>
</comment>
<dbReference type="Pfam" id="PF00293">
    <property type="entry name" value="NUDIX"/>
    <property type="match status" value="1"/>
</dbReference>
<evidence type="ECO:0000256" key="1">
    <source>
        <dbReference type="ARBA" id="ARBA00001946"/>
    </source>
</evidence>
<evidence type="ECO:0000256" key="2">
    <source>
        <dbReference type="ARBA" id="ARBA00022801"/>
    </source>
</evidence>
<dbReference type="SUPFAM" id="SSF55811">
    <property type="entry name" value="Nudix"/>
    <property type="match status" value="1"/>
</dbReference>
<dbReference type="eggNOG" id="COG0494">
    <property type="taxonomic scope" value="Bacteria"/>
</dbReference>
<dbReference type="GO" id="GO:0016787">
    <property type="term" value="F:hydrolase activity"/>
    <property type="evidence" value="ECO:0007669"/>
    <property type="project" value="UniProtKB-KW"/>
</dbReference>
<dbReference type="GO" id="GO:0005829">
    <property type="term" value="C:cytosol"/>
    <property type="evidence" value="ECO:0007669"/>
    <property type="project" value="TreeGrafter"/>
</dbReference>
<dbReference type="EMBL" id="CP002630">
    <property type="protein sequence ID" value="AEB11842.1"/>
    <property type="molecule type" value="Genomic_DNA"/>
</dbReference>
<dbReference type="InterPro" id="IPR000086">
    <property type="entry name" value="NUDIX_hydrolase_dom"/>
</dbReference>
<dbReference type="InterPro" id="IPR015797">
    <property type="entry name" value="NUDIX_hydrolase-like_dom_sf"/>
</dbReference>